<reference evidence="2 3" key="1">
    <citation type="journal article" date="2021" name="Sci. Rep.">
        <title>The genome of the diatom Chaetoceros tenuissimus carries an ancient integrated fragment of an extant virus.</title>
        <authorList>
            <person name="Hongo Y."/>
            <person name="Kimura K."/>
            <person name="Takaki Y."/>
            <person name="Yoshida Y."/>
            <person name="Baba S."/>
            <person name="Kobayashi G."/>
            <person name="Nagasaki K."/>
            <person name="Hano T."/>
            <person name="Tomaru Y."/>
        </authorList>
    </citation>
    <scope>NUCLEOTIDE SEQUENCE [LARGE SCALE GENOMIC DNA]</scope>
    <source>
        <strain evidence="2 3">NIES-3715</strain>
    </source>
</reference>
<organism evidence="2 3">
    <name type="scientific">Chaetoceros tenuissimus</name>
    <dbReference type="NCBI Taxonomy" id="426638"/>
    <lineage>
        <taxon>Eukaryota</taxon>
        <taxon>Sar</taxon>
        <taxon>Stramenopiles</taxon>
        <taxon>Ochrophyta</taxon>
        <taxon>Bacillariophyta</taxon>
        <taxon>Coscinodiscophyceae</taxon>
        <taxon>Chaetocerotophycidae</taxon>
        <taxon>Chaetocerotales</taxon>
        <taxon>Chaetocerotaceae</taxon>
        <taxon>Chaetoceros</taxon>
    </lineage>
</organism>
<dbReference type="EMBL" id="BLLK01000020">
    <property type="protein sequence ID" value="GFH44897.1"/>
    <property type="molecule type" value="Genomic_DNA"/>
</dbReference>
<evidence type="ECO:0000256" key="1">
    <source>
        <dbReference type="SAM" id="Phobius"/>
    </source>
</evidence>
<name>A0AAD3GZC1_9STRA</name>
<dbReference type="AlphaFoldDB" id="A0AAD3GZC1"/>
<keyword evidence="1" id="KW-0472">Membrane</keyword>
<evidence type="ECO:0000313" key="3">
    <source>
        <dbReference type="Proteomes" id="UP001054902"/>
    </source>
</evidence>
<gene>
    <name evidence="2" type="ORF">CTEN210_01371</name>
</gene>
<protein>
    <submittedName>
        <fullName evidence="2">Uncharacterized protein</fullName>
    </submittedName>
</protein>
<keyword evidence="3" id="KW-1185">Reference proteome</keyword>
<keyword evidence="1" id="KW-0812">Transmembrane</keyword>
<evidence type="ECO:0000313" key="2">
    <source>
        <dbReference type="EMBL" id="GFH44897.1"/>
    </source>
</evidence>
<keyword evidence="1" id="KW-1133">Transmembrane helix</keyword>
<sequence>MEKFPSSSPVLSTSAAASIFLTPSVATAFETLDDVEVAELPPVYVPILFAIVIMIGVGVLTSSLGDVYTEEASLGLMSGAKAKKERERSRSSYFKRSD</sequence>
<comment type="caution">
    <text evidence="2">The sequence shown here is derived from an EMBL/GenBank/DDBJ whole genome shotgun (WGS) entry which is preliminary data.</text>
</comment>
<accession>A0AAD3GZC1</accession>
<proteinExistence type="predicted"/>
<dbReference type="Proteomes" id="UP001054902">
    <property type="component" value="Unassembled WGS sequence"/>
</dbReference>
<feature type="transmembrane region" description="Helical" evidence="1">
    <location>
        <begin position="44"/>
        <end position="68"/>
    </location>
</feature>